<dbReference type="SUPFAM" id="SSF53955">
    <property type="entry name" value="Lysozyme-like"/>
    <property type="match status" value="1"/>
</dbReference>
<dbReference type="Proteomes" id="UP000314983">
    <property type="component" value="Chromosome 17"/>
</dbReference>
<feature type="chain" id="PRO_5044265220" description="Lysozyme" evidence="1">
    <location>
        <begin position="19"/>
        <end position="90"/>
    </location>
</feature>
<reference evidence="3" key="1">
    <citation type="journal article" date="2014" name="Science">
        <title>Nonhuman genetics. Genomic basis for the convergent evolution of electric organs.</title>
        <authorList>
            <person name="Gallant J.R."/>
            <person name="Traeger L.L."/>
            <person name="Volkening J.D."/>
            <person name="Moffett H."/>
            <person name="Chen P.H."/>
            <person name="Novina C.D."/>
            <person name="Phillips G.N.Jr."/>
            <person name="Anand R."/>
            <person name="Wells G.B."/>
            <person name="Pinch M."/>
            <person name="Guth R."/>
            <person name="Unguez G.A."/>
            <person name="Albert J.S."/>
            <person name="Zakon H.H."/>
            <person name="Samanta M.P."/>
            <person name="Sussman M.R."/>
        </authorList>
    </citation>
    <scope>NUCLEOTIDE SEQUENCE [LARGE SCALE GENOMIC DNA]</scope>
</reference>
<reference evidence="3" key="2">
    <citation type="journal article" date="2017" name="Sci. Adv.">
        <title>A tail of two voltages: Proteomic comparison of the three electric organs of the electric eel.</title>
        <authorList>
            <person name="Traeger L.L."/>
            <person name="Sabat G."/>
            <person name="Barrett-Wilt G.A."/>
            <person name="Wells G.B."/>
            <person name="Sussman M.R."/>
        </authorList>
    </citation>
    <scope>NUCLEOTIDE SEQUENCE [LARGE SCALE GENOMIC DNA]</scope>
</reference>
<keyword evidence="1" id="KW-0732">Signal</keyword>
<proteinExistence type="predicted"/>
<dbReference type="Gene3D" id="1.10.530.10">
    <property type="match status" value="1"/>
</dbReference>
<feature type="signal peptide" evidence="1">
    <location>
        <begin position="1"/>
        <end position="18"/>
    </location>
</feature>
<organism evidence="2 3">
    <name type="scientific">Electrophorus electricus</name>
    <name type="common">Electric eel</name>
    <name type="synonym">Gymnotus electricus</name>
    <dbReference type="NCBI Taxonomy" id="8005"/>
    <lineage>
        <taxon>Eukaryota</taxon>
        <taxon>Metazoa</taxon>
        <taxon>Chordata</taxon>
        <taxon>Craniata</taxon>
        <taxon>Vertebrata</taxon>
        <taxon>Euteleostomi</taxon>
        <taxon>Actinopterygii</taxon>
        <taxon>Neopterygii</taxon>
        <taxon>Teleostei</taxon>
        <taxon>Ostariophysi</taxon>
        <taxon>Gymnotiformes</taxon>
        <taxon>Gymnotoidei</taxon>
        <taxon>Gymnotidae</taxon>
        <taxon>Electrophorus</taxon>
    </lineage>
</organism>
<protein>
    <recommendedName>
        <fullName evidence="4">Lysozyme</fullName>
    </recommendedName>
</protein>
<keyword evidence="3" id="KW-1185">Reference proteome</keyword>
<dbReference type="Ensembl" id="ENSEEET00000042415.2">
    <property type="protein sequence ID" value="ENSEEEP00000041930.2"/>
    <property type="gene ID" value="ENSEEEG00000019817.2"/>
</dbReference>
<evidence type="ECO:0008006" key="4">
    <source>
        <dbReference type="Google" id="ProtNLM"/>
    </source>
</evidence>
<evidence type="ECO:0000313" key="3">
    <source>
        <dbReference type="Proteomes" id="UP000314983"/>
    </source>
</evidence>
<dbReference type="InterPro" id="IPR023346">
    <property type="entry name" value="Lysozyme-like_dom_sf"/>
</dbReference>
<dbReference type="PROSITE" id="PS51348">
    <property type="entry name" value="GLYCOSYL_HYDROL_F22_2"/>
    <property type="match status" value="1"/>
</dbReference>
<reference evidence="2" key="4">
    <citation type="submission" date="2025-08" db="UniProtKB">
        <authorList>
            <consortium name="Ensembl"/>
        </authorList>
    </citation>
    <scope>IDENTIFICATION</scope>
</reference>
<accession>A0A4W4GZM9</accession>
<dbReference type="InterPro" id="IPR001916">
    <property type="entry name" value="Glyco_hydro_22"/>
</dbReference>
<evidence type="ECO:0000313" key="2">
    <source>
        <dbReference type="Ensembl" id="ENSEEEP00000041930.2"/>
    </source>
</evidence>
<reference evidence="2" key="5">
    <citation type="submission" date="2025-09" db="UniProtKB">
        <authorList>
            <consortium name="Ensembl"/>
        </authorList>
    </citation>
    <scope>IDENTIFICATION</scope>
</reference>
<sequence length="90" mass="10184">SNLILVLSIHAYLQILISVSVRSKSQHIASQTSEHTYFTLKAINYNHDNSTDYGIFQINNRYWCSDGKFCSHNICGICVNICVKVICSNI</sequence>
<evidence type="ECO:0000256" key="1">
    <source>
        <dbReference type="SAM" id="SignalP"/>
    </source>
</evidence>
<reference evidence="2" key="3">
    <citation type="submission" date="2020-05" db="EMBL/GenBank/DDBJ databases">
        <title>Electrophorus electricus (electric eel) genome, fEleEle1, primary haplotype.</title>
        <authorList>
            <person name="Myers G."/>
            <person name="Meyer A."/>
            <person name="Fedrigo O."/>
            <person name="Formenti G."/>
            <person name="Rhie A."/>
            <person name="Tracey A."/>
            <person name="Sims Y."/>
            <person name="Jarvis E.D."/>
        </authorList>
    </citation>
    <scope>NUCLEOTIDE SEQUENCE [LARGE SCALE GENOMIC DNA]</scope>
</reference>
<dbReference type="Pfam" id="PF00062">
    <property type="entry name" value="Lys"/>
    <property type="match status" value="1"/>
</dbReference>
<dbReference type="AlphaFoldDB" id="A0A4W4GZM9"/>
<name>A0A4W4GZM9_ELEEL</name>